<dbReference type="SUPFAM" id="SSF48452">
    <property type="entry name" value="TPR-like"/>
    <property type="match status" value="1"/>
</dbReference>
<dbReference type="InterPro" id="IPR033985">
    <property type="entry name" value="SusD-like_N"/>
</dbReference>
<dbReference type="RefSeq" id="WP_354663991.1">
    <property type="nucleotide sequence ID" value="NZ_JBEXAC010000003.1"/>
</dbReference>
<comment type="similarity">
    <text evidence="2">Belongs to the SusD family.</text>
</comment>
<evidence type="ECO:0000256" key="2">
    <source>
        <dbReference type="ARBA" id="ARBA00006275"/>
    </source>
</evidence>
<evidence type="ECO:0000256" key="5">
    <source>
        <dbReference type="ARBA" id="ARBA00023237"/>
    </source>
</evidence>
<proteinExistence type="inferred from homology"/>
<reference evidence="8 9" key="1">
    <citation type="submission" date="2024-06" db="EMBL/GenBank/DDBJ databases">
        <title>Chitinophaga defluvii sp. nov., isolated from municipal sewage.</title>
        <authorList>
            <person name="Zhang L."/>
        </authorList>
    </citation>
    <scope>NUCLEOTIDE SEQUENCE [LARGE SCALE GENOMIC DNA]</scope>
    <source>
        <strain evidence="8 9">H8</strain>
    </source>
</reference>
<evidence type="ECO:0000313" key="9">
    <source>
        <dbReference type="Proteomes" id="UP001549749"/>
    </source>
</evidence>
<protein>
    <submittedName>
        <fullName evidence="8">RagB/SusD family nutrient uptake outer membrane protein</fullName>
    </submittedName>
</protein>
<evidence type="ECO:0000259" key="6">
    <source>
        <dbReference type="Pfam" id="PF07980"/>
    </source>
</evidence>
<dbReference type="Pfam" id="PF07980">
    <property type="entry name" value="SusD_RagB"/>
    <property type="match status" value="1"/>
</dbReference>
<sequence length="495" mass="55378">MRKILLYILSGTISISLLSSCNKFLDLKPESSATTGNAYNTKDDIEAALVGAYSVLYTEYFIWDNVLLGDIRSDNAYSGGDAAEVNQYDAVNVSTLNIRIFYSWQQLFLGVARANLVLAKIPEINDPKLDQGGRREQIIGEAKFLRALFYSELVKQYGGVPLITSFGSVDPASSNVARATEKEIYDAVIADLEDALTKLPDSYESHSLSISKATKGAANALMAKVYAQKADRDYNKVLQYCDAVINSPAGYQLHPSYPELFDGQHYDNNESILLTQFIANTPQSNWGPQLYLPPSLTGDSWRKYGTPSKDLVKAYDDEGDAIRKAANILFEDAEWSDEHWKPCPAAGPIPFLYKWKNANGWSSGDNLYLFRLGDILLLKAEALNELDQPEPAKEIVKTIRHRVGLEPITATTKEALRMAILKERRLELAFEGQRWTDLIRANQLNQVMNNLHETILTCDGGSTPINYNLNNNKWLLPIPQSEMNRNNKLVQNPGY</sequence>
<feature type="domain" description="SusD-like N-terminal" evidence="7">
    <location>
        <begin position="23"/>
        <end position="226"/>
    </location>
</feature>
<accession>A0ABV2TFI3</accession>
<evidence type="ECO:0000256" key="1">
    <source>
        <dbReference type="ARBA" id="ARBA00004442"/>
    </source>
</evidence>
<gene>
    <name evidence="8" type="ORF">ABR189_28830</name>
</gene>
<dbReference type="InterPro" id="IPR011990">
    <property type="entry name" value="TPR-like_helical_dom_sf"/>
</dbReference>
<name>A0ABV2TFI3_9BACT</name>
<evidence type="ECO:0000256" key="3">
    <source>
        <dbReference type="ARBA" id="ARBA00022729"/>
    </source>
</evidence>
<keyword evidence="3" id="KW-0732">Signal</keyword>
<evidence type="ECO:0000256" key="4">
    <source>
        <dbReference type="ARBA" id="ARBA00023136"/>
    </source>
</evidence>
<feature type="domain" description="RagB/SusD" evidence="6">
    <location>
        <begin position="354"/>
        <end position="495"/>
    </location>
</feature>
<keyword evidence="9" id="KW-1185">Reference proteome</keyword>
<comment type="caution">
    <text evidence="8">The sequence shown here is derived from an EMBL/GenBank/DDBJ whole genome shotgun (WGS) entry which is preliminary data.</text>
</comment>
<keyword evidence="5" id="KW-0998">Cell outer membrane</keyword>
<keyword evidence="4" id="KW-0472">Membrane</keyword>
<organism evidence="8 9">
    <name type="scientific">Chitinophaga defluvii</name>
    <dbReference type="NCBI Taxonomy" id="3163343"/>
    <lineage>
        <taxon>Bacteria</taxon>
        <taxon>Pseudomonadati</taxon>
        <taxon>Bacteroidota</taxon>
        <taxon>Chitinophagia</taxon>
        <taxon>Chitinophagales</taxon>
        <taxon>Chitinophagaceae</taxon>
        <taxon>Chitinophaga</taxon>
    </lineage>
</organism>
<dbReference type="Proteomes" id="UP001549749">
    <property type="component" value="Unassembled WGS sequence"/>
</dbReference>
<evidence type="ECO:0000259" key="7">
    <source>
        <dbReference type="Pfam" id="PF14322"/>
    </source>
</evidence>
<dbReference type="InterPro" id="IPR012944">
    <property type="entry name" value="SusD_RagB_dom"/>
</dbReference>
<dbReference type="Pfam" id="PF14322">
    <property type="entry name" value="SusD-like_3"/>
    <property type="match status" value="1"/>
</dbReference>
<dbReference type="PROSITE" id="PS51257">
    <property type="entry name" value="PROKAR_LIPOPROTEIN"/>
    <property type="match status" value="1"/>
</dbReference>
<dbReference type="Gene3D" id="1.25.40.390">
    <property type="match status" value="1"/>
</dbReference>
<evidence type="ECO:0000313" key="8">
    <source>
        <dbReference type="EMBL" id="MET7001422.1"/>
    </source>
</evidence>
<dbReference type="CDD" id="cd08977">
    <property type="entry name" value="SusD"/>
    <property type="match status" value="1"/>
</dbReference>
<comment type="subcellular location">
    <subcellularLocation>
        <location evidence="1">Cell outer membrane</location>
    </subcellularLocation>
</comment>
<dbReference type="EMBL" id="JBEXAC010000003">
    <property type="protein sequence ID" value="MET7001422.1"/>
    <property type="molecule type" value="Genomic_DNA"/>
</dbReference>